<proteinExistence type="predicted"/>
<keyword evidence="7" id="KW-1185">Reference proteome</keyword>
<dbReference type="PANTHER" id="PTHR47529:SF1">
    <property type="entry name" value="PERIPLASMIC CHAPERONE PPID"/>
    <property type="match status" value="1"/>
</dbReference>
<evidence type="ECO:0000313" key="6">
    <source>
        <dbReference type="EMBL" id="MBB4035985.1"/>
    </source>
</evidence>
<keyword evidence="4" id="KW-0143">Chaperone</keyword>
<dbReference type="EC" id="5.2.1.8" evidence="6"/>
<keyword evidence="5" id="KW-1133">Transmembrane helix</keyword>
<evidence type="ECO:0000256" key="4">
    <source>
        <dbReference type="ARBA" id="ARBA00023186"/>
    </source>
</evidence>
<gene>
    <name evidence="6" type="ORF">GGR21_001880</name>
</gene>
<dbReference type="PANTHER" id="PTHR47529">
    <property type="entry name" value="PEPTIDYL-PROLYL CIS-TRANS ISOMERASE D"/>
    <property type="match status" value="1"/>
</dbReference>
<evidence type="ECO:0000256" key="2">
    <source>
        <dbReference type="ARBA" id="ARBA00022475"/>
    </source>
</evidence>
<keyword evidence="3 5" id="KW-0472">Membrane</keyword>
<feature type="transmembrane region" description="Helical" evidence="5">
    <location>
        <begin position="12"/>
        <end position="30"/>
    </location>
</feature>
<protein>
    <submittedName>
        <fullName evidence="6">Peptidyl-prolyl cis-trans isomerase D</fullName>
        <ecNumber evidence="6">5.2.1.8</ecNumber>
    </submittedName>
</protein>
<dbReference type="GO" id="GO:0005886">
    <property type="term" value="C:plasma membrane"/>
    <property type="evidence" value="ECO:0007669"/>
    <property type="project" value="UniProtKB-SubCell"/>
</dbReference>
<dbReference type="InterPro" id="IPR027304">
    <property type="entry name" value="Trigger_fact/SurA_dom_sf"/>
</dbReference>
<dbReference type="AlphaFoldDB" id="A0A840CSW3"/>
<accession>A0A840CSW3</accession>
<evidence type="ECO:0000256" key="5">
    <source>
        <dbReference type="SAM" id="Phobius"/>
    </source>
</evidence>
<dbReference type="Proteomes" id="UP000555103">
    <property type="component" value="Unassembled WGS sequence"/>
</dbReference>
<keyword evidence="2" id="KW-1003">Cell membrane</keyword>
<dbReference type="Pfam" id="PF13616">
    <property type="entry name" value="Rotamase_3"/>
    <property type="match status" value="1"/>
</dbReference>
<dbReference type="RefSeq" id="WP_183306885.1">
    <property type="nucleotide sequence ID" value="NZ_JACIEP010000005.1"/>
</dbReference>
<evidence type="ECO:0000256" key="1">
    <source>
        <dbReference type="ARBA" id="ARBA00004236"/>
    </source>
</evidence>
<evidence type="ECO:0000313" key="7">
    <source>
        <dbReference type="Proteomes" id="UP000555103"/>
    </source>
</evidence>
<organism evidence="6 7">
    <name type="scientific">Dysgonomonas hofstadii</name>
    <dbReference type="NCBI Taxonomy" id="637886"/>
    <lineage>
        <taxon>Bacteria</taxon>
        <taxon>Pseudomonadati</taxon>
        <taxon>Bacteroidota</taxon>
        <taxon>Bacteroidia</taxon>
        <taxon>Bacteroidales</taxon>
        <taxon>Dysgonomonadaceae</taxon>
        <taxon>Dysgonomonas</taxon>
    </lineage>
</organism>
<dbReference type="GO" id="GO:0003755">
    <property type="term" value="F:peptidyl-prolyl cis-trans isomerase activity"/>
    <property type="evidence" value="ECO:0007669"/>
    <property type="project" value="UniProtKB-EC"/>
</dbReference>
<evidence type="ECO:0000256" key="3">
    <source>
        <dbReference type="ARBA" id="ARBA00023136"/>
    </source>
</evidence>
<comment type="caution">
    <text evidence="6">The sequence shown here is derived from an EMBL/GenBank/DDBJ whole genome shotgun (WGS) entry which is preliminary data.</text>
</comment>
<dbReference type="Gene3D" id="1.10.4030.10">
    <property type="entry name" value="Porin chaperone SurA, peptide-binding domain"/>
    <property type="match status" value="1"/>
</dbReference>
<comment type="subcellular location">
    <subcellularLocation>
        <location evidence="1">Cell membrane</location>
    </subcellularLocation>
</comment>
<keyword evidence="6" id="KW-0413">Isomerase</keyword>
<reference evidence="6 7" key="1">
    <citation type="submission" date="2020-08" db="EMBL/GenBank/DDBJ databases">
        <title>Genomic Encyclopedia of Type Strains, Phase IV (KMG-IV): sequencing the most valuable type-strain genomes for metagenomic binning, comparative biology and taxonomic classification.</title>
        <authorList>
            <person name="Goeker M."/>
        </authorList>
    </citation>
    <scope>NUCLEOTIDE SEQUENCE [LARGE SCALE GENOMIC DNA]</scope>
    <source>
        <strain evidence="6 7">DSM 104969</strain>
    </source>
</reference>
<name>A0A840CSW3_9BACT</name>
<dbReference type="Pfam" id="PF13623">
    <property type="entry name" value="SurA_N_2"/>
    <property type="match status" value="1"/>
</dbReference>
<dbReference type="InterPro" id="IPR052029">
    <property type="entry name" value="PpiD_chaperone"/>
</dbReference>
<dbReference type="SUPFAM" id="SSF109998">
    <property type="entry name" value="Triger factor/SurA peptide-binding domain-like"/>
    <property type="match status" value="1"/>
</dbReference>
<keyword evidence="5" id="KW-0812">Transmembrane</keyword>
<sequence length="704" mass="78087">MAALQKIRSKSGLLVGIIAVGLLAFVFPWSEVSTFINKMKDKAFVVNGEVVTTGEYATRISQMENIQKIMSGQNSLDEMATSQIREAVYEQMVREMLLDEQAEKLGLAVTAKELEDMIYGENPTPVLYQIPFFINPQTGRFDKAYMMQFLSEIGQDPSKLSPEQGAEIVARREVWAFIENMIKYQRLEEKYSALVGGTAIASDTEAKSSYEDSKSAADIAYVLQSYSALPDSTVQVSDKEIKELYEKRKKSYKTNAELRTISYFIKDVIPSDEDFMAVENEIAAVYEKLLVADNPAVIVNEYSSNQYVDAFMSVSSLPADAKSFAQSAAIGDIRKPVREGQSYIMYKLVDRTNAADSVKLQMIPMPQGMDLKTTEHIADSLMSVIKGGKDFSAVANEVVPGSNGGELGWMNEMTLSGAGIAKECFAASKGDVLKLNLQGQSVLMRIDDKTNPVPKVKLAIVQMPVIVSDKTQNSIDNELNQFVAENGNMENFESAASSNGYAIVPNAVINPSDMFLGNATGTRQVIHWAFNNKVGTVNKFDNISDKRVVAIIKSESKGDYYPISELSATFRQELVRDKKAEKMITDLKAKNLTTLDEYAQAIGGRIDTAKFVTFQTSRIVGRMASEPIMNVVAKRGQLNKVEAPLKGMEGVYVMDVINKTEDTKEYDSVLAKQQIKQANSTLGFQAYRALLEKMKVEDNRVKFW</sequence>
<dbReference type="EMBL" id="JACIEP010000005">
    <property type="protein sequence ID" value="MBB4035985.1"/>
    <property type="molecule type" value="Genomic_DNA"/>
</dbReference>